<dbReference type="InterPro" id="IPR036770">
    <property type="entry name" value="Ankyrin_rpt-contain_sf"/>
</dbReference>
<comment type="caution">
    <text evidence="5">The sequence shown here is derived from an EMBL/GenBank/DDBJ whole genome shotgun (WGS) entry which is preliminary data.</text>
</comment>
<dbReference type="SMART" id="SM00248">
    <property type="entry name" value="ANK"/>
    <property type="match status" value="4"/>
</dbReference>
<evidence type="ECO:0000256" key="3">
    <source>
        <dbReference type="PROSITE-ProRule" id="PRU00023"/>
    </source>
</evidence>
<dbReference type="Gene3D" id="1.25.40.20">
    <property type="entry name" value="Ankyrin repeat-containing domain"/>
    <property type="match status" value="2"/>
</dbReference>
<evidence type="ECO:0000313" key="6">
    <source>
        <dbReference type="Proteomes" id="UP001140513"/>
    </source>
</evidence>
<dbReference type="InterPro" id="IPR050745">
    <property type="entry name" value="Multifunctional_regulatory"/>
</dbReference>
<dbReference type="InterPro" id="IPR002110">
    <property type="entry name" value="Ankyrin_rpt"/>
</dbReference>
<evidence type="ECO:0000256" key="2">
    <source>
        <dbReference type="ARBA" id="ARBA00023043"/>
    </source>
</evidence>
<dbReference type="SUPFAM" id="SSF48403">
    <property type="entry name" value="Ankyrin repeat"/>
    <property type="match status" value="1"/>
</dbReference>
<reference evidence="5" key="1">
    <citation type="submission" date="2022-10" db="EMBL/GenBank/DDBJ databases">
        <title>Tapping the CABI collections for fungal endophytes: first genome assemblies for Collariella, Neodidymelliopsis, Ascochyta clinopodiicola, Didymella pomorum, Didymosphaeria variabile, Neocosmospora piperis and Neocucurbitaria cava.</title>
        <authorList>
            <person name="Hill R."/>
        </authorList>
    </citation>
    <scope>NUCLEOTIDE SEQUENCE</scope>
    <source>
        <strain evidence="5">IMI 356815</strain>
    </source>
</reference>
<name>A0A9W8XPA5_9PLEO</name>
<dbReference type="OrthoDB" id="194358at2759"/>
<evidence type="ECO:0000256" key="1">
    <source>
        <dbReference type="ARBA" id="ARBA00022737"/>
    </source>
</evidence>
<dbReference type="GeneID" id="80906972"/>
<sequence>MVEVDRVIDDKVELLRRRRRLLEDECQHLKTLLRANLNRTYLWVILVLDVVEHTPGLSPGKLEQKVNHLPAKVEDAYESMLRKSVDETKAQKALELVLAARRPLTIQQMRDALTIDERHKSLGDLENNLEPLDRFKDTLKDISGLLLVFRIRKGFLNIFDSICTEQVEEVHLLHQTVRDFLIKPTQGMNLVGINETDYDGRTALHWAVKGNAARLVRLLLSNETTEVDLGDIHGDTPLQLAFKAGYTNFVALLCATGKADANRQYSRLSKSFLRQSLDDLYWADVKDKKEPVTMIESLLRAEGLDTNAPLEDGQTVLMHTASRGLLEGASLLLSHGNTNINATDNAGRTALTWAIKTDSIYHLNNDMARLLLTHSKADTMYEQELFLESLKMAIELGRVEITRTMLASDMFRAVNAVRSLSFALTSKRKLEQEPNPAQRKPYGKYRFSWEHPDWQRRERKRREEAIALVFTFLKDASVWDRTPPRNTHWGTDAFVGSAARTRPAKRRKSF</sequence>
<dbReference type="RefSeq" id="XP_056072552.1">
    <property type="nucleotide sequence ID" value="XM_056212244.1"/>
</dbReference>
<dbReference type="Pfam" id="PF12796">
    <property type="entry name" value="Ank_2"/>
    <property type="match status" value="2"/>
</dbReference>
<keyword evidence="6" id="KW-1185">Reference proteome</keyword>
<accession>A0A9W8XPA5</accession>
<dbReference type="PANTHER" id="PTHR24189:SF50">
    <property type="entry name" value="ANKYRIN REPEAT AND SOCS BOX PROTEIN 2"/>
    <property type="match status" value="1"/>
</dbReference>
<keyword evidence="2 3" id="KW-0040">ANK repeat</keyword>
<dbReference type="PANTHER" id="PTHR24189">
    <property type="entry name" value="MYOTROPHIN"/>
    <property type="match status" value="1"/>
</dbReference>
<evidence type="ECO:0000256" key="4">
    <source>
        <dbReference type="SAM" id="MobiDB-lite"/>
    </source>
</evidence>
<evidence type="ECO:0000313" key="5">
    <source>
        <dbReference type="EMBL" id="KAJ4355426.1"/>
    </source>
</evidence>
<dbReference type="EMBL" id="JAPEUX010000003">
    <property type="protein sequence ID" value="KAJ4355426.1"/>
    <property type="molecule type" value="Genomic_DNA"/>
</dbReference>
<feature type="region of interest" description="Disordered" evidence="4">
    <location>
        <begin position="490"/>
        <end position="510"/>
    </location>
</feature>
<dbReference type="PROSITE" id="PS50297">
    <property type="entry name" value="ANK_REP_REGION"/>
    <property type="match status" value="1"/>
</dbReference>
<organism evidence="5 6">
    <name type="scientific">Didymosphaeria variabile</name>
    <dbReference type="NCBI Taxonomy" id="1932322"/>
    <lineage>
        <taxon>Eukaryota</taxon>
        <taxon>Fungi</taxon>
        <taxon>Dikarya</taxon>
        <taxon>Ascomycota</taxon>
        <taxon>Pezizomycotina</taxon>
        <taxon>Dothideomycetes</taxon>
        <taxon>Pleosporomycetidae</taxon>
        <taxon>Pleosporales</taxon>
        <taxon>Massarineae</taxon>
        <taxon>Didymosphaeriaceae</taxon>
        <taxon>Didymosphaeria</taxon>
    </lineage>
</organism>
<evidence type="ECO:0008006" key="7">
    <source>
        <dbReference type="Google" id="ProtNLM"/>
    </source>
</evidence>
<dbReference type="Proteomes" id="UP001140513">
    <property type="component" value="Unassembled WGS sequence"/>
</dbReference>
<feature type="repeat" description="ANK" evidence="3">
    <location>
        <begin position="199"/>
        <end position="222"/>
    </location>
</feature>
<gene>
    <name evidence="5" type="ORF">N0V89_003442</name>
</gene>
<dbReference type="AlphaFoldDB" id="A0A9W8XPA5"/>
<keyword evidence="1" id="KW-0677">Repeat</keyword>
<protein>
    <recommendedName>
        <fullName evidence="7">Ankyrin</fullName>
    </recommendedName>
</protein>
<dbReference type="PROSITE" id="PS50088">
    <property type="entry name" value="ANK_REPEAT"/>
    <property type="match status" value="1"/>
</dbReference>
<proteinExistence type="predicted"/>